<evidence type="ECO:0000256" key="3">
    <source>
        <dbReference type="ARBA" id="ARBA00022759"/>
    </source>
</evidence>
<dbReference type="Pfam" id="PF08340">
    <property type="entry name" value="YicC-like_C"/>
    <property type="match status" value="1"/>
</dbReference>
<gene>
    <name evidence="8" type="ORF">MNBD_BACTEROID01-1643</name>
</gene>
<accession>A0A3B0U201</accession>
<reference evidence="8" key="1">
    <citation type="submission" date="2018-06" db="EMBL/GenBank/DDBJ databases">
        <authorList>
            <person name="Zhirakovskaya E."/>
        </authorList>
    </citation>
    <scope>NUCLEOTIDE SEQUENCE</scope>
</reference>
<dbReference type="Pfam" id="PF03755">
    <property type="entry name" value="YicC-like_N"/>
    <property type="match status" value="1"/>
</dbReference>
<feature type="domain" description="Endoribonuclease YicC-like C-terminal" evidence="7">
    <location>
        <begin position="173"/>
        <end position="290"/>
    </location>
</feature>
<keyword evidence="4" id="KW-0378">Hydrolase</keyword>
<dbReference type="GO" id="GO:0016787">
    <property type="term" value="F:hydrolase activity"/>
    <property type="evidence" value="ECO:0007669"/>
    <property type="project" value="UniProtKB-KW"/>
</dbReference>
<comment type="similarity">
    <text evidence="5">Belongs to the YicC/YloC family.</text>
</comment>
<evidence type="ECO:0000313" key="8">
    <source>
        <dbReference type="EMBL" id="VAW25061.1"/>
    </source>
</evidence>
<dbReference type="InterPro" id="IPR013527">
    <property type="entry name" value="YicC-like_N"/>
</dbReference>
<keyword evidence="2" id="KW-0540">Nuclease</keyword>
<organism evidence="8">
    <name type="scientific">hydrothermal vent metagenome</name>
    <dbReference type="NCBI Taxonomy" id="652676"/>
    <lineage>
        <taxon>unclassified sequences</taxon>
        <taxon>metagenomes</taxon>
        <taxon>ecological metagenomes</taxon>
    </lineage>
</organism>
<feature type="domain" description="Endoribonuclease YicC-like N-terminal" evidence="6">
    <location>
        <begin position="2"/>
        <end position="155"/>
    </location>
</feature>
<evidence type="ECO:0000259" key="6">
    <source>
        <dbReference type="Pfam" id="PF03755"/>
    </source>
</evidence>
<keyword evidence="3" id="KW-0255">Endonuclease</keyword>
<dbReference type="PANTHER" id="PTHR30636:SF3">
    <property type="entry name" value="UPF0701 PROTEIN YICC"/>
    <property type="match status" value="1"/>
</dbReference>
<evidence type="ECO:0000256" key="5">
    <source>
        <dbReference type="ARBA" id="ARBA00035648"/>
    </source>
</evidence>
<comment type="cofactor">
    <cofactor evidence="1">
        <name>a divalent metal cation</name>
        <dbReference type="ChEBI" id="CHEBI:60240"/>
    </cofactor>
</comment>
<dbReference type="EMBL" id="UOEP01000235">
    <property type="protein sequence ID" value="VAW25061.1"/>
    <property type="molecule type" value="Genomic_DNA"/>
</dbReference>
<sequence>MIKSMTGFGKAEFETGNKKITLEIKSLNSKQIDINTRVPVLYREKDISIRKEISDKLVRGKVDFIIYIENLGDESSTKINESVVKSYYNHLNKISAELGLPVNEATLHATLRLPDAVKVEYEELEETEWELVLKQIRKALDDVNKFRVQEGKALDDDIRTNILEIKNLLPSIEPFEKQRIETIKARIYENLGKLTLNGNVDENRFEQELLYYVEKLDINEEKVRLANHCEFFMETMNLDIPSGKKLGFISQEIGREVNTIGSKANDSNIQRIVVQMKDHLERIKEQLLNVL</sequence>
<name>A0A3B0U201_9ZZZZ</name>
<protein>
    <submittedName>
        <fullName evidence="8">Protein YicC</fullName>
    </submittedName>
</protein>
<evidence type="ECO:0000256" key="2">
    <source>
        <dbReference type="ARBA" id="ARBA00022722"/>
    </source>
</evidence>
<dbReference type="AlphaFoldDB" id="A0A3B0U201"/>
<evidence type="ECO:0000256" key="1">
    <source>
        <dbReference type="ARBA" id="ARBA00001968"/>
    </source>
</evidence>
<dbReference type="GO" id="GO:0004521">
    <property type="term" value="F:RNA endonuclease activity"/>
    <property type="evidence" value="ECO:0007669"/>
    <property type="project" value="InterPro"/>
</dbReference>
<dbReference type="InterPro" id="IPR005229">
    <property type="entry name" value="YicC/YloC-like"/>
</dbReference>
<evidence type="ECO:0000259" key="7">
    <source>
        <dbReference type="Pfam" id="PF08340"/>
    </source>
</evidence>
<dbReference type="InterPro" id="IPR013551">
    <property type="entry name" value="YicC-like_C"/>
</dbReference>
<proteinExistence type="inferred from homology"/>
<dbReference type="NCBIfam" id="TIGR00255">
    <property type="entry name" value="YicC/YloC family endoribonuclease"/>
    <property type="match status" value="1"/>
</dbReference>
<dbReference type="PANTHER" id="PTHR30636">
    <property type="entry name" value="UPF0701 PROTEIN YICC"/>
    <property type="match status" value="1"/>
</dbReference>
<evidence type="ECO:0000256" key="4">
    <source>
        <dbReference type="ARBA" id="ARBA00022801"/>
    </source>
</evidence>